<feature type="region of interest" description="Disordered" evidence="1">
    <location>
        <begin position="2105"/>
        <end position="2129"/>
    </location>
</feature>
<reference evidence="2 3" key="1">
    <citation type="journal article" date="2018" name="MBio">
        <title>Comparative Genomics Reveals the Core Gene Toolbox for the Fungus-Insect Symbiosis.</title>
        <authorList>
            <person name="Wang Y."/>
            <person name="Stata M."/>
            <person name="Wang W."/>
            <person name="Stajich J.E."/>
            <person name="White M.M."/>
            <person name="Moncalvo J.M."/>
        </authorList>
    </citation>
    <scope>NUCLEOTIDE SEQUENCE [LARGE SCALE GENOMIC DNA]</scope>
    <source>
        <strain evidence="2 3">AUS-77-4</strain>
    </source>
</reference>
<dbReference type="GO" id="GO:0005096">
    <property type="term" value="F:GTPase activator activity"/>
    <property type="evidence" value="ECO:0007669"/>
    <property type="project" value="InterPro"/>
</dbReference>
<feature type="compositionally biased region" description="Basic residues" evidence="1">
    <location>
        <begin position="499"/>
        <end position="520"/>
    </location>
</feature>
<keyword evidence="3" id="KW-1185">Reference proteome</keyword>
<gene>
    <name evidence="2" type="ORF">BB559_001606</name>
</gene>
<accession>A0A2T9Z1D4</accession>
<organism evidence="2 3">
    <name type="scientific">Furculomyces boomerangus</name>
    <dbReference type="NCBI Taxonomy" id="61424"/>
    <lineage>
        <taxon>Eukaryota</taxon>
        <taxon>Fungi</taxon>
        <taxon>Fungi incertae sedis</taxon>
        <taxon>Zoopagomycota</taxon>
        <taxon>Kickxellomycotina</taxon>
        <taxon>Harpellomycetes</taxon>
        <taxon>Harpellales</taxon>
        <taxon>Harpellaceae</taxon>
        <taxon>Furculomyces</taxon>
    </lineage>
</organism>
<dbReference type="PANTHER" id="PTHR21344:SF1">
    <property type="entry name" value="RAL GTPASE-ACTIVATING PROTEIN SUBUNIT BETA"/>
    <property type="match status" value="1"/>
</dbReference>
<feature type="region of interest" description="Disordered" evidence="1">
    <location>
        <begin position="240"/>
        <end position="277"/>
    </location>
</feature>
<feature type="region of interest" description="Disordered" evidence="1">
    <location>
        <begin position="2157"/>
        <end position="2208"/>
    </location>
</feature>
<feature type="compositionally biased region" description="Basic and acidic residues" evidence="1">
    <location>
        <begin position="488"/>
        <end position="498"/>
    </location>
</feature>
<feature type="compositionally biased region" description="Polar residues" evidence="1">
    <location>
        <begin position="1"/>
        <end position="10"/>
    </location>
</feature>
<proteinExistence type="predicted"/>
<name>A0A2T9Z1D4_9FUNG</name>
<feature type="region of interest" description="Disordered" evidence="1">
    <location>
        <begin position="1260"/>
        <end position="1280"/>
    </location>
</feature>
<feature type="compositionally biased region" description="Low complexity" evidence="1">
    <location>
        <begin position="17"/>
        <end position="26"/>
    </location>
</feature>
<comment type="caution">
    <text evidence="2">The sequence shown here is derived from an EMBL/GenBank/DDBJ whole genome shotgun (WGS) entry which is preliminary data.</text>
</comment>
<feature type="compositionally biased region" description="Basic and acidic residues" evidence="1">
    <location>
        <begin position="2107"/>
        <end position="2128"/>
    </location>
</feature>
<evidence type="ECO:0000313" key="3">
    <source>
        <dbReference type="Proteomes" id="UP000245699"/>
    </source>
</evidence>
<feature type="region of interest" description="Disordered" evidence="1">
    <location>
        <begin position="1"/>
        <end position="26"/>
    </location>
</feature>
<dbReference type="Proteomes" id="UP000245699">
    <property type="component" value="Unassembled WGS sequence"/>
</dbReference>
<dbReference type="OrthoDB" id="5592466at2759"/>
<dbReference type="EMBL" id="MBFT01000081">
    <property type="protein sequence ID" value="PVU98400.1"/>
    <property type="molecule type" value="Genomic_DNA"/>
</dbReference>
<evidence type="ECO:0000313" key="2">
    <source>
        <dbReference type="EMBL" id="PVU98400.1"/>
    </source>
</evidence>
<feature type="region of interest" description="Disordered" evidence="1">
    <location>
        <begin position="465"/>
        <end position="523"/>
    </location>
</feature>
<protein>
    <submittedName>
        <fullName evidence="2">Uncharacterized protein</fullName>
    </submittedName>
</protein>
<dbReference type="PANTHER" id="PTHR21344">
    <property type="entry name" value="RAL GTPASE-ACTIVATING PROTEIN SUBUNIT BETA"/>
    <property type="match status" value="1"/>
</dbReference>
<evidence type="ECO:0000256" key="1">
    <source>
        <dbReference type="SAM" id="MobiDB-lite"/>
    </source>
</evidence>
<dbReference type="InterPro" id="IPR039930">
    <property type="entry name" value="RALGAPB"/>
</dbReference>
<sequence>MKSRNSLQRQPTRDRATSFSSDTSSHTFSTVGSLGELGLLQKNSQIEELHLLPLDVKENVVATFCQFCSTKDPKEQSNTDSHRETRNFTDIFSSLEQLDWALSAMCLGFLLPLEDHELIRRSTEVYLDILFKFKDNQHNLKKANKVFPLKKSDLGKYLLAYCTRLSILFNPREIFKDDEIRHLGKVYQVLGDTTVPEYHRDVRKSKQPVSVFISQRKKEISFKELYSKSGFTVKRKSVFESDSGEDNENSKKNNLKNFSKRQSTNQNPSPPENRKYFSDPQVISQLGSSKQKSDFTLAKLKTNSLNDTIPTESIAIKDIEQNEIVENNSNKSESQNEEKSDKRYTRISMQSLNPVTLNQTGPRKAFKATSSTKKHHSINDIYNIKRKGGNSSGSDFDSSKGNTAGEYDKLKKHSSMNVNVYLGEQTLKPYINALSKEVSPHDISVYGTPKSEPDELWGELSEYSISENEKTPQPSKPLLGETDASATEIEKEEALEKAKRNKKARKSRQINIRKSKKKNQRFSDIKKKSIVNSPFITNAKENNVAEVTTNYSKLSLNDLAEMNNNRTSSTFSNTSNFTFEVPKKNTENDLNFYMSIQSILDRPKSESKFSFFQRSPTDIDYTDIDRRDHSSMFSSVTRESLFMQNLGPEVNYAPKKLEEVGLLWDKHILLLNDIFQFFSTALRSFSSAWNNEIMGELQIIILIIVDVILSQGGKDPRRKEWESHYKNILGPQVWNKTWENLGEELVKPALKISINIWFLSKHSENEKTLKFFENRLVYWFHRTEVVDLWLQLYGQVILRQLRADYGEIDCVGVEKIKMSTPRFKMSVKISRTIAFRMWKFISGLKIQTETCTLKSYIMYTTALTQIVKVMASIGKTESQVEYFREANEILLPPPINYILDLCGKALLTIASDEQVKGDDFAKARMRVTIALSKLLCTKEMSENYNDPVNYSLLLALEEGFRGDSEMQAILKEAPALIGLNPNARAYLGHMFRAIELTLPLESKNMVLYQSRDEVRNWALKTLLAILSMPKYYYSIGSEKIVSKSDFISQRFQGDMFGIFRAVRRFSGRSSEAVKNIENHILGSQELFLKKPEFADLLVEILMVILGTLLDEKNPRNYILILRITTLFVSEYSTILKGSLKAIVVTMLNKIKISLSDPEVIDHTLLSLSHIAQQLKFMDVDTEELVFCKRKIAIVLSKCDSKIYKHSDYDYNHQRFFVSSKCLFSWLSLCTKDNQVDLGNYKIGTKILQRLVEFISQHTKKNHNTRNRKTIEDQTPEKSLKHNIKVNKPENESDNESSVSMDEGEFFNEYMEDIKDNIGSHSGLLKIYNKSSTPGNTSRSVKGSSWGLMAGSNSPVPESILNKKVRYSRYEEKNKTYTSNIILNSTLRDSLEDVALSLGVTLFSSVDIRDMISKCIYTKRTKKNRKLDDEECFDIGLDLIIAKKHLGENQKQKTSDVYFYMINNTLTSRINLVPNKKYGMIPSPTLLTSRNINGRYTSIIVNGPECDFIGSLDTDYKNKNEIEDISSENGFRNKLENRFAINSPEGVSEKINKLSRHLKSKSDDITMKSKSGKMSIKLKKEHGKTALCLIKEKVGSIDDIIELPQLSEKLASPKISKPSIVIEDTEDTKVDYLSQSIESITKIGLKDEKHTDTKKVSFSSTDTKDLDGDDMSNVPYDLMNYRIDSPESESFIDSGINDTSDKKLINNRNNMTRSRSLAQNLSVGSMLGDENQIGDSKTSIPWSRSVGAERRAMSRSLARDARGFSSLREDRLPNLRDIKSTTIMSQIIRNDIEKRLNAVNEDSSAKHFKPVTPHNTRKQKTYHASRLQGVNKSFMDSLAHVPIQLSEELLRDIMLIDCLNSTFMMRVNVVCVESHHSAISKGIECFTNKMHIPPDLMNLLESLGKKVTHNKNSLGFGLSSHTGFQHKSSLNNVLFQLAPNLIIPQKSKNENSKKIFDFDEKSTGFKGCNEYGRHKHDSFFNINDLKTNQRKLSLDSQKLDKKNKKERKHYSVVGVKGAEEFEPGWPNIAFKDVNALNSTTPGSTNIDEMDEKVQPGCLIKFFKSILQDGIVLIYVPSGIENVSMHYFWEKVMSNYPTLDPVNYNVKSKKQESNSKEEKKDKESKTNMDKAKKKIKRVSFEGFEDKSVEYDVNESVQKNDIDPKLPKKSSLKKPTSGLTNESDKLPEKDDDTNSVNRHSKTKQTSHTFDKEKLSEINSKKGCKYCLNSDFDLFDIIEQEASIDQEEERSEKEIQEDLESRPRFAILICPIIGTKGSIFRVRLVATSNNTSAIASMYFVGSKEELVVTPKRELFDFA</sequence>
<feature type="compositionally biased region" description="Basic and acidic residues" evidence="1">
    <location>
        <begin position="1268"/>
        <end position="1279"/>
    </location>
</feature>